<reference evidence="2 3" key="1">
    <citation type="submission" date="2017-06" db="EMBL/GenBank/DDBJ databases">
        <authorList>
            <person name="Kim H.J."/>
            <person name="Triplett B.A."/>
        </authorList>
    </citation>
    <scope>NUCLEOTIDE SEQUENCE [LARGE SCALE GENOMIC DNA]</scope>
    <source>
        <strain evidence="2 3">CGMCC 4.1858</strain>
    </source>
</reference>
<keyword evidence="1" id="KW-0812">Transmembrane</keyword>
<feature type="transmembrane region" description="Helical" evidence="1">
    <location>
        <begin position="113"/>
        <end position="132"/>
    </location>
</feature>
<proteinExistence type="predicted"/>
<keyword evidence="1" id="KW-0472">Membrane</keyword>
<accession>A0A239NW18</accession>
<feature type="transmembrane region" description="Helical" evidence="1">
    <location>
        <begin position="170"/>
        <end position="188"/>
    </location>
</feature>
<name>A0A239NW18_9ACTN</name>
<protein>
    <submittedName>
        <fullName evidence="2">Uncharacterized protein</fullName>
    </submittedName>
</protein>
<feature type="transmembrane region" description="Helical" evidence="1">
    <location>
        <begin position="234"/>
        <end position="252"/>
    </location>
</feature>
<feature type="transmembrane region" description="Helical" evidence="1">
    <location>
        <begin position="290"/>
        <end position="311"/>
    </location>
</feature>
<dbReference type="OrthoDB" id="4330828at2"/>
<organism evidence="2 3">
    <name type="scientific">Actinacidiphila glaucinigra</name>
    <dbReference type="NCBI Taxonomy" id="235986"/>
    <lineage>
        <taxon>Bacteria</taxon>
        <taxon>Bacillati</taxon>
        <taxon>Actinomycetota</taxon>
        <taxon>Actinomycetes</taxon>
        <taxon>Kitasatosporales</taxon>
        <taxon>Streptomycetaceae</taxon>
        <taxon>Actinacidiphila</taxon>
    </lineage>
</organism>
<dbReference type="Proteomes" id="UP000198280">
    <property type="component" value="Unassembled WGS sequence"/>
</dbReference>
<dbReference type="EMBL" id="FZOF01000050">
    <property type="protein sequence ID" value="SNT58653.1"/>
    <property type="molecule type" value="Genomic_DNA"/>
</dbReference>
<keyword evidence="1" id="KW-1133">Transmembrane helix</keyword>
<evidence type="ECO:0000313" key="2">
    <source>
        <dbReference type="EMBL" id="SNT58653.1"/>
    </source>
</evidence>
<feature type="transmembrane region" description="Helical" evidence="1">
    <location>
        <begin position="259"/>
        <end position="278"/>
    </location>
</feature>
<feature type="transmembrane region" description="Helical" evidence="1">
    <location>
        <begin position="139"/>
        <end position="158"/>
    </location>
</feature>
<evidence type="ECO:0000313" key="3">
    <source>
        <dbReference type="Proteomes" id="UP000198280"/>
    </source>
</evidence>
<keyword evidence="3" id="KW-1185">Reference proteome</keyword>
<feature type="transmembrane region" description="Helical" evidence="1">
    <location>
        <begin position="200"/>
        <end position="222"/>
    </location>
</feature>
<evidence type="ECO:0000256" key="1">
    <source>
        <dbReference type="SAM" id="Phobius"/>
    </source>
</evidence>
<dbReference type="AlphaFoldDB" id="A0A239NW18"/>
<dbReference type="RefSeq" id="WP_089229259.1">
    <property type="nucleotide sequence ID" value="NZ_FZOF01000050.1"/>
</dbReference>
<sequence length="323" mass="33269">MRGDAAEERERGVRGRHPVIALYPAAYRRRHGAEIAATLEDAGAGAGRLEALRETAAVAGHALRMRTGLGSARPAGRAVAGLVPYVVAVAASLAAALLVVWPLDPLPWDGERTYTPLAYAPWPVALGCLLAGRWAWARIAAGAALLGAVVSVPLAHWSGGPAGLSQNLPTVLGLALAAAVVLAAPPDLPPVGTRGRRSAALIALALGVPMVAGSLTVFQALADVGVTEPGRADPMHLFAFFTPLVLAFPAAWGLARLRYGAVCAGALIAATSVVPLYHDGLLASVPYGSGSLWAEAAVLTGFAALVIRLGLRLRSARERRRTT</sequence>
<gene>
    <name evidence="2" type="ORF">SAMN05216252_15029</name>
</gene>
<feature type="transmembrane region" description="Helical" evidence="1">
    <location>
        <begin position="82"/>
        <end position="101"/>
    </location>
</feature>